<comment type="caution">
    <text evidence="1">The sequence shown here is derived from an EMBL/GenBank/DDBJ whole genome shotgun (WGS) entry which is preliminary data.</text>
</comment>
<evidence type="ECO:0000313" key="2">
    <source>
        <dbReference type="Proteomes" id="UP001189429"/>
    </source>
</evidence>
<evidence type="ECO:0008006" key="3">
    <source>
        <dbReference type="Google" id="ProtNLM"/>
    </source>
</evidence>
<evidence type="ECO:0000313" key="1">
    <source>
        <dbReference type="EMBL" id="CAK0838589.1"/>
    </source>
</evidence>
<proteinExistence type="predicted"/>
<dbReference type="Proteomes" id="UP001189429">
    <property type="component" value="Unassembled WGS sequence"/>
</dbReference>
<sequence length="758" mass="77976">MAAGGCPLMWRPSVIRIMETDSLGASAARRAARRRGRAALEAALRPLVAARGAPGSWVDRERASRPALQKIAAGDRVPGVMRLRRNAAWHARRVPPGGFTAASSAALSWAAMPRETESDEGTVQCESGDVDSELAGRRMAHPVLGEASVDEAAVEFAEPQVSQAPMPGAEVTDSMISGSESVDVDSEVAARCVAHPEPSRSSGAAVACSYPCDARRMKSAEGAVLDASYAAQGEARGGAVAEEFMDAQVSLAPCAGATLGDGVSEAVAVPKRKARCRELLEKAERDGTSPFSPEVTLLYFGVSEGLVTVGGSRAGAGNVAFGLVFVPSRWAVDLHDVVAEVQRELGWPRGAPLLGVLTSGGTLCVGAGMQDVGQPPAQAVLVDEAFLEEVSRESMRVQDTIDREPLRSIQVYGGKLRGSVLAGRALLGREATDVGSGLVFGESGSGLGLTRRAMALLDACYPEAGKAGLLSAFPEAGGSTGAVCLAGVGDGSPRYGRCAVLLLAGGLGTAINLCGVAPIGPELEVFDADVQRGIIRTVGDLPRGAAAVAARPDGRRPSVPAATALRRVVLEHGVSESQVWVGLPRGSTRDSAQLRVAPGAGDWALFPWGVVSAEGSLLLQGGSPRLEGVCSKGIDRVQLFVAKADEAALGRLADAYSLKQLFAAQDTEAAADRAPFATLCLLGGSGPSSSVRDERLYDGVVAGEVVLGCAGASIPFGDDQASDVAMRLHRQAAGMVMLYSSPPPAPLQPSAPCTGARA</sequence>
<gene>
    <name evidence="1" type="ORF">PCOR1329_LOCUS34507</name>
</gene>
<dbReference type="EMBL" id="CAUYUJ010014234">
    <property type="protein sequence ID" value="CAK0838589.1"/>
    <property type="molecule type" value="Genomic_DNA"/>
</dbReference>
<keyword evidence="2" id="KW-1185">Reference proteome</keyword>
<organism evidence="1 2">
    <name type="scientific">Prorocentrum cordatum</name>
    <dbReference type="NCBI Taxonomy" id="2364126"/>
    <lineage>
        <taxon>Eukaryota</taxon>
        <taxon>Sar</taxon>
        <taxon>Alveolata</taxon>
        <taxon>Dinophyceae</taxon>
        <taxon>Prorocentrales</taxon>
        <taxon>Prorocentraceae</taxon>
        <taxon>Prorocentrum</taxon>
    </lineage>
</organism>
<accession>A0ABN9T163</accession>
<name>A0ABN9T163_9DINO</name>
<protein>
    <recommendedName>
        <fullName evidence="3">FIST C-domain domain-containing protein</fullName>
    </recommendedName>
</protein>
<reference evidence="1" key="1">
    <citation type="submission" date="2023-10" db="EMBL/GenBank/DDBJ databases">
        <authorList>
            <person name="Chen Y."/>
            <person name="Shah S."/>
            <person name="Dougan E. K."/>
            <person name="Thang M."/>
            <person name="Chan C."/>
        </authorList>
    </citation>
    <scope>NUCLEOTIDE SEQUENCE [LARGE SCALE GENOMIC DNA]</scope>
</reference>